<dbReference type="Proteomes" id="UP000003075">
    <property type="component" value="Unassembled WGS sequence"/>
</dbReference>
<name>D3L7N8_OENOE</name>
<comment type="caution">
    <text evidence="1">The sequence shown here is derived from an EMBL/GenBank/DDBJ whole genome shotgun (WGS) entry which is preliminary data.</text>
</comment>
<reference evidence="1 2" key="1">
    <citation type="journal article" date="2010" name="Appl. Microbiol. Biotechnol.">
        <title>Genotypic diversity in Oenococcus oeni by high-density microarray comparative genome hybridization and whole genome sequencing.</title>
        <authorList>
            <person name="Borneman A.R."/>
            <person name="Bartowsky E.J."/>
            <person name="McCarthy J."/>
            <person name="Chambers P.J."/>
        </authorList>
    </citation>
    <scope>NUCLEOTIDE SEQUENCE [LARGE SCALE GENOMIC DNA]</scope>
    <source>
        <strain evidence="1 2">AWRIB429</strain>
    </source>
</reference>
<protein>
    <submittedName>
        <fullName evidence="1">Uncharacterized protein</fullName>
    </submittedName>
</protein>
<evidence type="ECO:0000313" key="2">
    <source>
        <dbReference type="Proteomes" id="UP000003075"/>
    </source>
</evidence>
<organism evidence="1 2">
    <name type="scientific">Oenococcus oeni AWRIB429</name>
    <dbReference type="NCBI Taxonomy" id="655225"/>
    <lineage>
        <taxon>Bacteria</taxon>
        <taxon>Bacillati</taxon>
        <taxon>Bacillota</taxon>
        <taxon>Bacilli</taxon>
        <taxon>Lactobacillales</taxon>
        <taxon>Lactobacillaceae</taxon>
        <taxon>Oenococcus</taxon>
    </lineage>
</organism>
<sequence length="53" mass="5928">MNRLASRIERTSNSGLDKLFAAKKENQIVFSAGYPDHKLFPEQELGAGCKRGF</sequence>
<dbReference type="AlphaFoldDB" id="D3L7N8"/>
<gene>
    <name evidence="1" type="ORF">AWRIB429_0368</name>
</gene>
<evidence type="ECO:0000313" key="1">
    <source>
        <dbReference type="EMBL" id="EFD89138.1"/>
    </source>
</evidence>
<accession>D3L7N8</accession>
<dbReference type="EMBL" id="ACSE01000004">
    <property type="protein sequence ID" value="EFD89138.1"/>
    <property type="molecule type" value="Genomic_DNA"/>
</dbReference>
<proteinExistence type="predicted"/>